<feature type="transmembrane region" description="Helical" evidence="9">
    <location>
        <begin position="339"/>
        <end position="356"/>
    </location>
</feature>
<evidence type="ECO:0000259" key="10">
    <source>
        <dbReference type="PROSITE" id="PS50850"/>
    </source>
</evidence>
<dbReference type="GO" id="GO:0005886">
    <property type="term" value="C:plasma membrane"/>
    <property type="evidence" value="ECO:0007669"/>
    <property type="project" value="UniProtKB-SubCell"/>
</dbReference>
<dbReference type="SUPFAM" id="SSF103473">
    <property type="entry name" value="MFS general substrate transporter"/>
    <property type="match status" value="1"/>
</dbReference>
<evidence type="ECO:0000256" key="5">
    <source>
        <dbReference type="ARBA" id="ARBA00022597"/>
    </source>
</evidence>
<dbReference type="AlphaFoldDB" id="A0A6H2H4T5"/>
<feature type="transmembrane region" description="Helical" evidence="9">
    <location>
        <begin position="257"/>
        <end position="276"/>
    </location>
</feature>
<evidence type="ECO:0000256" key="8">
    <source>
        <dbReference type="ARBA" id="ARBA00023136"/>
    </source>
</evidence>
<keyword evidence="3" id="KW-0813">Transport</keyword>
<evidence type="ECO:0000256" key="9">
    <source>
        <dbReference type="SAM" id="Phobius"/>
    </source>
</evidence>
<evidence type="ECO:0000256" key="6">
    <source>
        <dbReference type="ARBA" id="ARBA00022692"/>
    </source>
</evidence>
<proteinExistence type="inferred from homology"/>
<feature type="transmembrane region" description="Helical" evidence="9">
    <location>
        <begin position="308"/>
        <end position="327"/>
    </location>
</feature>
<keyword evidence="5" id="KW-0762">Sugar transport</keyword>
<feature type="transmembrane region" description="Helical" evidence="9">
    <location>
        <begin position="217"/>
        <end position="237"/>
    </location>
</feature>
<feature type="transmembrane region" description="Helical" evidence="9">
    <location>
        <begin position="102"/>
        <end position="124"/>
    </location>
</feature>
<evidence type="ECO:0000313" key="11">
    <source>
        <dbReference type="EMBL" id="QJC54436.1"/>
    </source>
</evidence>
<evidence type="ECO:0000256" key="4">
    <source>
        <dbReference type="ARBA" id="ARBA00022475"/>
    </source>
</evidence>
<comment type="subcellular location">
    <subcellularLocation>
        <location evidence="1">Cell membrane</location>
        <topology evidence="1">Multi-pass membrane protein</topology>
    </subcellularLocation>
</comment>
<feature type="transmembrane region" description="Helical" evidence="9">
    <location>
        <begin position="80"/>
        <end position="96"/>
    </location>
</feature>
<feature type="transmembrane region" description="Helical" evidence="9">
    <location>
        <begin position="172"/>
        <end position="192"/>
    </location>
</feature>
<dbReference type="Gene3D" id="1.20.1250.20">
    <property type="entry name" value="MFS general substrate transporter like domains"/>
    <property type="match status" value="2"/>
</dbReference>
<dbReference type="Proteomes" id="UP000502136">
    <property type="component" value="Chromosome"/>
</dbReference>
<evidence type="ECO:0000256" key="3">
    <source>
        <dbReference type="ARBA" id="ARBA00022448"/>
    </source>
</evidence>
<gene>
    <name evidence="11" type="ORF">HGI30_17540</name>
</gene>
<feature type="transmembrane region" description="Helical" evidence="9">
    <location>
        <begin position="283"/>
        <end position="302"/>
    </location>
</feature>
<keyword evidence="12" id="KW-1185">Reference proteome</keyword>
<evidence type="ECO:0000256" key="7">
    <source>
        <dbReference type="ARBA" id="ARBA00022989"/>
    </source>
</evidence>
<dbReference type="InterPro" id="IPR036259">
    <property type="entry name" value="MFS_trans_sf"/>
</dbReference>
<dbReference type="GO" id="GO:0022857">
    <property type="term" value="F:transmembrane transporter activity"/>
    <property type="evidence" value="ECO:0007669"/>
    <property type="project" value="InterPro"/>
</dbReference>
<dbReference type="PROSITE" id="PS50850">
    <property type="entry name" value="MFS"/>
    <property type="match status" value="1"/>
</dbReference>
<reference evidence="11 12" key="1">
    <citation type="submission" date="2020-04" db="EMBL/GenBank/DDBJ databases">
        <title>Novel Paenibacillus strain UniB2 isolated from commercial digestive syrup.</title>
        <authorList>
            <person name="Thorat V."/>
            <person name="Kirdat K."/>
            <person name="Tiwarekar B."/>
            <person name="Yadav A."/>
        </authorList>
    </citation>
    <scope>NUCLEOTIDE SEQUENCE [LARGE SCALE GENOMIC DNA]</scope>
    <source>
        <strain evidence="11 12">UniB2</strain>
    </source>
</reference>
<dbReference type="InterPro" id="IPR020846">
    <property type="entry name" value="MFS_dom"/>
</dbReference>
<accession>A0A6H2H4T5</accession>
<dbReference type="Pfam" id="PF07690">
    <property type="entry name" value="MFS_1"/>
    <property type="match status" value="1"/>
</dbReference>
<sequence length="398" mass="42290">MIQRMKSIFAIPRYPVLFLCMLLIGIGVSITTPYLALYFTEELGMSATAFGIFMAASSLSGVLVNTGLARHSDNGLNRKWLILAAAVGSMLAYLAYMTIHQYVLLLLLVSLLTGIGAIAVPQVYASAQEAADASGSTDKPFAMSALRTLISVGFLTGPLAGTFVLTGYGYQGLFAATAGLYAVLAAFVLLFVHRAEPAVPAAARTSRASMPSFRSKAFREPFLAFVLLFMANAFNTVHTPLFMVNEIGGTHADVGRMVSLCAGLEIPILLVLGALGRHISSPLLLRVGCLVGMLYGIVLASAGEVWQVMAAQVLQAIFVAIVMGNGLSYFMEWFPGSPGIAAAIYANASTLGRLLGNMGSGFAAEQLGFRNVYWAYLLLALLAYVYLHRNKRASPSAG</sequence>
<name>A0A6H2H4T5_9BACL</name>
<feature type="transmembrane region" description="Helical" evidence="9">
    <location>
        <begin position="45"/>
        <end position="68"/>
    </location>
</feature>
<feature type="transmembrane region" description="Helical" evidence="9">
    <location>
        <begin position="16"/>
        <end position="39"/>
    </location>
</feature>
<keyword evidence="7 9" id="KW-1133">Transmembrane helix</keyword>
<comment type="similarity">
    <text evidence="2">Belongs to the major facilitator superfamily. Set transporter family.</text>
</comment>
<evidence type="ECO:0000256" key="1">
    <source>
        <dbReference type="ARBA" id="ARBA00004651"/>
    </source>
</evidence>
<keyword evidence="6 9" id="KW-0812">Transmembrane</keyword>
<keyword evidence="8 9" id="KW-0472">Membrane</keyword>
<organism evidence="11 12">
    <name type="scientific">Paenibacillus albicereus</name>
    <dbReference type="NCBI Taxonomy" id="2726185"/>
    <lineage>
        <taxon>Bacteria</taxon>
        <taxon>Bacillati</taxon>
        <taxon>Bacillota</taxon>
        <taxon>Bacilli</taxon>
        <taxon>Bacillales</taxon>
        <taxon>Paenibacillaceae</taxon>
        <taxon>Paenibacillus</taxon>
    </lineage>
</organism>
<dbReference type="PANTHER" id="PTHR23535:SF2">
    <property type="entry name" value="SUGAR EFFLUX TRANSPORTER A-RELATED"/>
    <property type="match status" value="1"/>
</dbReference>
<keyword evidence="4" id="KW-1003">Cell membrane</keyword>
<evidence type="ECO:0000256" key="2">
    <source>
        <dbReference type="ARBA" id="ARBA00006523"/>
    </source>
</evidence>
<dbReference type="KEGG" id="palr:HGI30_17540"/>
<feature type="transmembrane region" description="Helical" evidence="9">
    <location>
        <begin position="368"/>
        <end position="387"/>
    </location>
</feature>
<feature type="domain" description="Major facilitator superfamily (MFS) profile" evidence="10">
    <location>
        <begin position="13"/>
        <end position="392"/>
    </location>
</feature>
<dbReference type="CDD" id="cd17471">
    <property type="entry name" value="MFS_Set"/>
    <property type="match status" value="1"/>
</dbReference>
<dbReference type="EMBL" id="CP051428">
    <property type="protein sequence ID" value="QJC54436.1"/>
    <property type="molecule type" value="Genomic_DNA"/>
</dbReference>
<evidence type="ECO:0000313" key="12">
    <source>
        <dbReference type="Proteomes" id="UP000502136"/>
    </source>
</evidence>
<dbReference type="PANTHER" id="PTHR23535">
    <property type="entry name" value="SUGAR EFFLUX TRANSPORTER A-RELATED"/>
    <property type="match status" value="1"/>
</dbReference>
<dbReference type="InterPro" id="IPR011701">
    <property type="entry name" value="MFS"/>
</dbReference>
<feature type="transmembrane region" description="Helical" evidence="9">
    <location>
        <begin position="145"/>
        <end position="166"/>
    </location>
</feature>
<protein>
    <submittedName>
        <fullName evidence="11">MFS transporter</fullName>
    </submittedName>
</protein>